<gene>
    <name evidence="1" type="ORF">HMPREF1062_02442</name>
</gene>
<dbReference type="Gene3D" id="2.60.40.1120">
    <property type="entry name" value="Carboxypeptidase-like, regulatory domain"/>
    <property type="match status" value="1"/>
</dbReference>
<evidence type="ECO:0008006" key="3">
    <source>
        <dbReference type="Google" id="ProtNLM"/>
    </source>
</evidence>
<dbReference type="PATRIC" id="fig|997874.3.peg.2503"/>
<dbReference type="InterPro" id="IPR037066">
    <property type="entry name" value="Plug_dom_sf"/>
</dbReference>
<protein>
    <recommendedName>
        <fullName evidence="3">TonB-dependent receptor plug domain-containing protein</fullName>
    </recommendedName>
</protein>
<keyword evidence="2" id="KW-1185">Reference proteome</keyword>
<proteinExistence type="predicted"/>
<dbReference type="SUPFAM" id="SSF49464">
    <property type="entry name" value="Carboxypeptidase regulatory domain-like"/>
    <property type="match status" value="1"/>
</dbReference>
<dbReference type="Pfam" id="PF13715">
    <property type="entry name" value="CarbopepD_reg_2"/>
    <property type="match status" value="1"/>
</dbReference>
<evidence type="ECO:0000313" key="2">
    <source>
        <dbReference type="Proteomes" id="UP000003741"/>
    </source>
</evidence>
<dbReference type="Proteomes" id="UP000003741">
    <property type="component" value="Unassembled WGS sequence"/>
</dbReference>
<dbReference type="EMBL" id="AGXG01000052">
    <property type="protein sequence ID" value="EIY32015.1"/>
    <property type="molecule type" value="Genomic_DNA"/>
</dbReference>
<comment type="caution">
    <text evidence="1">The sequence shown here is derived from an EMBL/GenBank/DDBJ whole genome shotgun (WGS) entry which is preliminary data.</text>
</comment>
<dbReference type="SUPFAM" id="SSF56935">
    <property type="entry name" value="Porins"/>
    <property type="match status" value="1"/>
</dbReference>
<dbReference type="InterPro" id="IPR008969">
    <property type="entry name" value="CarboxyPept-like_regulatory"/>
</dbReference>
<dbReference type="AlphaFoldDB" id="I8W022"/>
<organism evidence="1 2">
    <name type="scientific">Bacteroides cellulosilyticus CL02T12C19</name>
    <dbReference type="NCBI Taxonomy" id="997874"/>
    <lineage>
        <taxon>Bacteria</taxon>
        <taxon>Pseudomonadati</taxon>
        <taxon>Bacteroidota</taxon>
        <taxon>Bacteroidia</taxon>
        <taxon>Bacteroidales</taxon>
        <taxon>Bacteroidaceae</taxon>
        <taxon>Bacteroides</taxon>
    </lineage>
</organism>
<reference evidence="1 2" key="1">
    <citation type="submission" date="2012-02" db="EMBL/GenBank/DDBJ databases">
        <title>The Genome Sequence of Bacteroides cellulosilyticus CL02T12C19.</title>
        <authorList>
            <consortium name="The Broad Institute Genome Sequencing Platform"/>
            <person name="Earl A."/>
            <person name="Ward D."/>
            <person name="Feldgarden M."/>
            <person name="Gevers D."/>
            <person name="Zitomersky N.L."/>
            <person name="Coyne M.J."/>
            <person name="Comstock L.E."/>
            <person name="Young S.K."/>
            <person name="Zeng Q."/>
            <person name="Gargeya S."/>
            <person name="Fitzgerald M."/>
            <person name="Haas B."/>
            <person name="Abouelleil A."/>
            <person name="Alvarado L."/>
            <person name="Arachchi H.M."/>
            <person name="Berlin A."/>
            <person name="Chapman S.B."/>
            <person name="Gearin G."/>
            <person name="Goldberg J."/>
            <person name="Griggs A."/>
            <person name="Gujja S."/>
            <person name="Hansen M."/>
            <person name="Heiman D."/>
            <person name="Howarth C."/>
            <person name="Larimer J."/>
            <person name="Lui A."/>
            <person name="MacDonald P.J.P."/>
            <person name="McCowen C."/>
            <person name="Montmayeur A."/>
            <person name="Murphy C."/>
            <person name="Neiman D."/>
            <person name="Pearson M."/>
            <person name="Priest M."/>
            <person name="Roberts A."/>
            <person name="Saif S."/>
            <person name="Shea T."/>
            <person name="Sisk P."/>
            <person name="Stolte C."/>
            <person name="Sykes S."/>
            <person name="Wortman J."/>
            <person name="Nusbaum C."/>
            <person name="Birren B."/>
        </authorList>
    </citation>
    <scope>NUCLEOTIDE SEQUENCE [LARGE SCALE GENOMIC DNA]</scope>
    <source>
        <strain evidence="1 2">CL02T12C19</strain>
    </source>
</reference>
<dbReference type="Gene3D" id="2.170.130.10">
    <property type="entry name" value="TonB-dependent receptor, plug domain"/>
    <property type="match status" value="1"/>
</dbReference>
<name>I8W022_9BACE</name>
<sequence>MLILISCPLSILAQNKTITGTVRDAIDVVIGASVTVKGDKSIGTITDMDGNFKLSVPVSAKELVVSFIGYEDQTVLIGNKTHFAVTLKESSVMLEEVVAIGYAKVKRKELTGSSVSVGSKDLAIAPVTTAAQALAGKAAGVNIVQQSGAPGADINII</sequence>
<dbReference type="HOGENOM" id="CLU_004317_3_4_10"/>
<accession>I8W022</accession>
<evidence type="ECO:0000313" key="1">
    <source>
        <dbReference type="EMBL" id="EIY32015.1"/>
    </source>
</evidence>